<evidence type="ECO:0000313" key="1">
    <source>
        <dbReference type="EMBL" id="QOX62352.1"/>
    </source>
</evidence>
<dbReference type="Proteomes" id="UP000594014">
    <property type="component" value="Chromosome"/>
</dbReference>
<evidence type="ECO:0000313" key="2">
    <source>
        <dbReference type="Proteomes" id="UP000594014"/>
    </source>
</evidence>
<reference evidence="1" key="1">
    <citation type="submission" date="2019-08" db="EMBL/GenBank/DDBJ databases">
        <title>Genome sequence of Clostridiales bacterium MT110.</title>
        <authorList>
            <person name="Cao J."/>
        </authorList>
    </citation>
    <scope>NUCLEOTIDE SEQUENCE</scope>
    <source>
        <strain evidence="1">MT110</strain>
    </source>
</reference>
<dbReference type="EMBL" id="CP042469">
    <property type="protein sequence ID" value="QOX62352.1"/>
    <property type="molecule type" value="Genomic_DNA"/>
</dbReference>
<keyword evidence="2" id="KW-1185">Reference proteome</keyword>
<proteinExistence type="predicted"/>
<sequence>MDDITPEHLLYGSIFLYLAAAFAAILFSRSHKLCTLWSQGLCIAGAAAGIASSASLLFSGQESITISPFEPSIPYLSISMTLDHLSALFLLILSVLTICVSIYSFGYLSHYHGKRNIGLFQFLYASFILSMVMVFTANQAIFFFMAWEIMAVVSYFLVVFESEKEETRKAGLIYVVMTHLGSAFLLIAIMLMFYYTNSFAISPVSLEQIPESGRNVMFLLFLIGFATKAGMLPLHIWLPYAHPAAPGNVSALMSGIMIKTAVYGLLRFVCFYLGVNTPWWGMVLLLLGIFSAVFGVLYAYIEQNIKKLLAYSSIENMGIIFIGLGVGMLALSSGKQTVAALAFTASLLHCLNHTLFKGGLFLGVGSVHFATHTKNMEELGGLIKRMPVTAVFFLGCALSISAVVPFNGFIGEWLTYQSIFASITSGSAALNISLILSAAALALTGALAAACFIKLFGISFLGLPRSERAAAAKEVPFSMSLGTGILAALCLLAGLFPQAMIVLIGKAVATIAKASADPLLQGGFLDLYRPVDFSVLIPEVSFRGSIASEPFGILVTPLFAVITMVLLILAALLILRLFGGTYQERKYGTWDCGFRELNPRMQYSGTAFSKPIKIVFKIFFRSSKDLKRSGDDFYHPKSMEYTIITESPFEKYFYVPLLSWITGWSRRLKFMIQTGSVHTYLLYIFVAVLVLMLYNRMV</sequence>
<protein>
    <submittedName>
        <fullName evidence="1">Formate hydrogenlyase</fullName>
    </submittedName>
</protein>
<organism evidence="1 2">
    <name type="scientific">Anoxybacterium hadale</name>
    <dbReference type="NCBI Taxonomy" id="3408580"/>
    <lineage>
        <taxon>Bacteria</taxon>
        <taxon>Bacillati</taxon>
        <taxon>Bacillota</taxon>
        <taxon>Clostridia</taxon>
        <taxon>Peptostreptococcales</taxon>
        <taxon>Anaerovoracaceae</taxon>
        <taxon>Anoxybacterium</taxon>
    </lineage>
</organism>
<gene>
    <name evidence="1" type="ORF">FRZ06_02745</name>
</gene>
<name>A0ACD1A7V6_9FIRM</name>
<accession>A0ACD1A7V6</accession>